<dbReference type="Gene3D" id="3.40.630.70">
    <property type="entry name" value="Leucyl/phenylalanyl-tRNA-protein transferase, C-terminal domain"/>
    <property type="match status" value="1"/>
</dbReference>
<dbReference type="STRING" id="307486.GCA_000807215_02123"/>
<dbReference type="Gene3D" id="3.30.70.3550">
    <property type="entry name" value="Leucyl/phenylalanyl-tRNA-protein transferase, N-terminal domain"/>
    <property type="match status" value="1"/>
</dbReference>
<dbReference type="EC" id="2.3.2.6" evidence="4"/>
<evidence type="ECO:0000313" key="5">
    <source>
        <dbReference type="EMBL" id="TSE31895.1"/>
    </source>
</evidence>
<dbReference type="NCBIfam" id="TIGR00667">
    <property type="entry name" value="aat"/>
    <property type="match status" value="1"/>
</dbReference>
<organism evidence="5 6">
    <name type="scientific">Tepidimonas taiwanensis</name>
    <dbReference type="NCBI Taxonomy" id="307486"/>
    <lineage>
        <taxon>Bacteria</taxon>
        <taxon>Pseudomonadati</taxon>
        <taxon>Pseudomonadota</taxon>
        <taxon>Betaproteobacteria</taxon>
        <taxon>Burkholderiales</taxon>
        <taxon>Tepidimonas</taxon>
    </lineage>
</organism>
<keyword evidence="2 4" id="KW-0808">Transferase</keyword>
<dbReference type="GO" id="GO:0005737">
    <property type="term" value="C:cytoplasm"/>
    <property type="evidence" value="ECO:0007669"/>
    <property type="project" value="UniProtKB-SubCell"/>
</dbReference>
<dbReference type="Pfam" id="PF03588">
    <property type="entry name" value="Leu_Phe_trans"/>
    <property type="match status" value="1"/>
</dbReference>
<dbReference type="InterPro" id="IPR004616">
    <property type="entry name" value="Leu/Phe-tRNA_Trfase"/>
</dbReference>
<dbReference type="HAMAP" id="MF_00688">
    <property type="entry name" value="Leu_Phe_trans"/>
    <property type="match status" value="1"/>
</dbReference>
<dbReference type="PANTHER" id="PTHR30098">
    <property type="entry name" value="LEUCYL/PHENYLALANYL-TRNA--PROTEIN TRANSFERASE"/>
    <property type="match status" value="1"/>
</dbReference>
<sequence length="261" mass="29201">MTRALPWLEPGDPFPPAEAAWGPRDPIPGLLAAGGALDVPTLVRAYRAGIFPWFGRDQPILWWSPEPRMVLRPERFHLSHSLRKALRSALRARRLDIRIDTAFDTVIEACAHTPRPGQDGTWIVPEMIAAYRALHAAGHAHSVETWWEGRLVGGLYLVNLGRAVFGESMFSHRPDASKMALAALVAACRAWSVPLIDCQQNTRHLASLGAAEEPRAAFLRDVRRAVDAPPPVWHWNCLYWNRLWPESPLDLPDTPPPPRTP</sequence>
<dbReference type="SUPFAM" id="SSF55729">
    <property type="entry name" value="Acyl-CoA N-acyltransferases (Nat)"/>
    <property type="match status" value="1"/>
</dbReference>
<accession>A0A554X7T9</accession>
<proteinExistence type="inferred from homology"/>
<protein>
    <recommendedName>
        <fullName evidence="4">Leucyl/phenylalanyl-tRNA--protein transferase</fullName>
        <ecNumber evidence="4">2.3.2.6</ecNumber>
    </recommendedName>
    <alternativeName>
        <fullName evidence="4">L/F-transferase</fullName>
    </alternativeName>
    <alternativeName>
        <fullName evidence="4">Leucyltransferase</fullName>
    </alternativeName>
    <alternativeName>
        <fullName evidence="4">Phenyalanyltransferase</fullName>
    </alternativeName>
</protein>
<comment type="subcellular location">
    <subcellularLocation>
        <location evidence="4">Cytoplasm</location>
    </subcellularLocation>
</comment>
<dbReference type="InterPro" id="IPR042203">
    <property type="entry name" value="Leu/Phe-tRNA_Trfase_C"/>
</dbReference>
<dbReference type="InterPro" id="IPR042221">
    <property type="entry name" value="Leu/Phe-tRNA_Trfase_N"/>
</dbReference>
<dbReference type="RefSeq" id="WP_052231629.1">
    <property type="nucleotide sequence ID" value="NZ_CP083911.1"/>
</dbReference>
<evidence type="ECO:0000256" key="4">
    <source>
        <dbReference type="HAMAP-Rule" id="MF_00688"/>
    </source>
</evidence>
<comment type="function">
    <text evidence="4">Functions in the N-end rule pathway of protein degradation where it conjugates Leu, Phe and, less efficiently, Met from aminoacyl-tRNAs to the N-termini of proteins containing an N-terminal arginine or lysine.</text>
</comment>
<dbReference type="GO" id="GO:0030163">
    <property type="term" value="P:protein catabolic process"/>
    <property type="evidence" value="ECO:0007669"/>
    <property type="project" value="UniProtKB-UniRule"/>
</dbReference>
<dbReference type="AlphaFoldDB" id="A0A554X7T9"/>
<comment type="catalytic activity">
    <reaction evidence="4">
        <text>N-terminal L-arginyl-[protein] + L-leucyl-tRNA(Leu) = N-terminal L-leucyl-L-arginyl-[protein] + tRNA(Leu) + H(+)</text>
        <dbReference type="Rhea" id="RHEA:50416"/>
        <dbReference type="Rhea" id="RHEA-COMP:9613"/>
        <dbReference type="Rhea" id="RHEA-COMP:9622"/>
        <dbReference type="Rhea" id="RHEA-COMP:12672"/>
        <dbReference type="Rhea" id="RHEA-COMP:12673"/>
        <dbReference type="ChEBI" id="CHEBI:15378"/>
        <dbReference type="ChEBI" id="CHEBI:64719"/>
        <dbReference type="ChEBI" id="CHEBI:78442"/>
        <dbReference type="ChEBI" id="CHEBI:78494"/>
        <dbReference type="ChEBI" id="CHEBI:133044"/>
        <dbReference type="EC" id="2.3.2.6"/>
    </reaction>
</comment>
<dbReference type="OrthoDB" id="9790282at2"/>
<comment type="catalytic activity">
    <reaction evidence="4">
        <text>N-terminal L-lysyl-[protein] + L-leucyl-tRNA(Leu) = N-terminal L-leucyl-L-lysyl-[protein] + tRNA(Leu) + H(+)</text>
        <dbReference type="Rhea" id="RHEA:12340"/>
        <dbReference type="Rhea" id="RHEA-COMP:9613"/>
        <dbReference type="Rhea" id="RHEA-COMP:9622"/>
        <dbReference type="Rhea" id="RHEA-COMP:12670"/>
        <dbReference type="Rhea" id="RHEA-COMP:12671"/>
        <dbReference type="ChEBI" id="CHEBI:15378"/>
        <dbReference type="ChEBI" id="CHEBI:65249"/>
        <dbReference type="ChEBI" id="CHEBI:78442"/>
        <dbReference type="ChEBI" id="CHEBI:78494"/>
        <dbReference type="ChEBI" id="CHEBI:133043"/>
        <dbReference type="EC" id="2.3.2.6"/>
    </reaction>
</comment>
<dbReference type="GO" id="GO:0008914">
    <property type="term" value="F:leucyl-tRNA--protein transferase activity"/>
    <property type="evidence" value="ECO:0007669"/>
    <property type="project" value="UniProtKB-UniRule"/>
</dbReference>
<comment type="similarity">
    <text evidence="4">Belongs to the L/F-transferase family.</text>
</comment>
<reference evidence="5 6" key="1">
    <citation type="submission" date="2019-07" db="EMBL/GenBank/DDBJ databases">
        <title>Tepidimonas taiwanensis I1-1 draft genome.</title>
        <authorList>
            <person name="Da Costa M.S."/>
            <person name="Froufe H.J.C."/>
            <person name="Egas C."/>
            <person name="Albuquerque L."/>
        </authorList>
    </citation>
    <scope>NUCLEOTIDE SEQUENCE [LARGE SCALE GENOMIC DNA]</scope>
    <source>
        <strain evidence="5 6">I1-1</strain>
    </source>
</reference>
<dbReference type="EMBL" id="VJOM01000012">
    <property type="protein sequence ID" value="TSE31895.1"/>
    <property type="molecule type" value="Genomic_DNA"/>
</dbReference>
<name>A0A554X7T9_9BURK</name>
<comment type="caution">
    <text evidence="5">The sequence shown here is derived from an EMBL/GenBank/DDBJ whole genome shotgun (WGS) entry which is preliminary data.</text>
</comment>
<keyword evidence="3 4" id="KW-0012">Acyltransferase</keyword>
<comment type="catalytic activity">
    <reaction evidence="4">
        <text>L-phenylalanyl-tRNA(Phe) + an N-terminal L-alpha-aminoacyl-[protein] = an N-terminal L-phenylalanyl-L-alpha-aminoacyl-[protein] + tRNA(Phe)</text>
        <dbReference type="Rhea" id="RHEA:43632"/>
        <dbReference type="Rhea" id="RHEA-COMP:9668"/>
        <dbReference type="Rhea" id="RHEA-COMP:9699"/>
        <dbReference type="Rhea" id="RHEA-COMP:10636"/>
        <dbReference type="Rhea" id="RHEA-COMP:10637"/>
        <dbReference type="ChEBI" id="CHEBI:78442"/>
        <dbReference type="ChEBI" id="CHEBI:78531"/>
        <dbReference type="ChEBI" id="CHEBI:78597"/>
        <dbReference type="ChEBI" id="CHEBI:83561"/>
        <dbReference type="EC" id="2.3.2.6"/>
    </reaction>
</comment>
<dbReference type="Proteomes" id="UP000317763">
    <property type="component" value="Unassembled WGS sequence"/>
</dbReference>
<gene>
    <name evidence="4 5" type="primary">aat</name>
    <name evidence="5" type="ORF">Ttaiw_01312</name>
</gene>
<keyword evidence="6" id="KW-1185">Reference proteome</keyword>
<evidence type="ECO:0000256" key="3">
    <source>
        <dbReference type="ARBA" id="ARBA00023315"/>
    </source>
</evidence>
<evidence type="ECO:0000256" key="1">
    <source>
        <dbReference type="ARBA" id="ARBA00022490"/>
    </source>
</evidence>
<evidence type="ECO:0000256" key="2">
    <source>
        <dbReference type="ARBA" id="ARBA00022679"/>
    </source>
</evidence>
<dbReference type="PANTHER" id="PTHR30098:SF2">
    <property type="entry name" value="LEUCYL_PHENYLALANYL-TRNA--PROTEIN TRANSFERASE"/>
    <property type="match status" value="1"/>
</dbReference>
<evidence type="ECO:0000313" key="6">
    <source>
        <dbReference type="Proteomes" id="UP000317763"/>
    </source>
</evidence>
<keyword evidence="1 4" id="KW-0963">Cytoplasm</keyword>
<dbReference type="InterPro" id="IPR016181">
    <property type="entry name" value="Acyl_CoA_acyltransferase"/>
</dbReference>